<evidence type="ECO:0000256" key="9">
    <source>
        <dbReference type="ARBA" id="ARBA00022801"/>
    </source>
</evidence>
<dbReference type="Pfam" id="PF00633">
    <property type="entry name" value="HHH"/>
    <property type="match status" value="1"/>
</dbReference>
<dbReference type="RefSeq" id="WP_146453989.1">
    <property type="nucleotide sequence ID" value="NZ_SJPW01000001.1"/>
</dbReference>
<keyword evidence="10 14" id="KW-0408">Iron</keyword>
<evidence type="ECO:0000256" key="4">
    <source>
        <dbReference type="ARBA" id="ARBA00012045"/>
    </source>
</evidence>
<keyword evidence="13 14" id="KW-0326">Glycosidase</keyword>
<keyword evidence="8 14" id="KW-0227">DNA damage</keyword>
<dbReference type="GO" id="GO:0051539">
    <property type="term" value="F:4 iron, 4 sulfur cluster binding"/>
    <property type="evidence" value="ECO:0007669"/>
    <property type="project" value="UniProtKB-UniRule"/>
</dbReference>
<evidence type="ECO:0000256" key="12">
    <source>
        <dbReference type="ARBA" id="ARBA00023204"/>
    </source>
</evidence>
<evidence type="ECO:0000256" key="11">
    <source>
        <dbReference type="ARBA" id="ARBA00023014"/>
    </source>
</evidence>
<dbReference type="GO" id="GO:0034039">
    <property type="term" value="F:8-oxo-7,8-dihydroguanine DNA N-glycosylase activity"/>
    <property type="evidence" value="ECO:0007669"/>
    <property type="project" value="TreeGrafter"/>
</dbReference>
<dbReference type="AlphaFoldDB" id="A0A5C6FJL9"/>
<dbReference type="GO" id="GO:0046872">
    <property type="term" value="F:metal ion binding"/>
    <property type="evidence" value="ECO:0007669"/>
    <property type="project" value="UniProtKB-UniRule"/>
</dbReference>
<dbReference type="InterPro" id="IPR023170">
    <property type="entry name" value="HhH_base_excis_C"/>
</dbReference>
<evidence type="ECO:0000313" key="16">
    <source>
        <dbReference type="EMBL" id="TWU60297.1"/>
    </source>
</evidence>
<evidence type="ECO:0000256" key="14">
    <source>
        <dbReference type="RuleBase" id="RU365096"/>
    </source>
</evidence>
<dbReference type="Pfam" id="PF14815">
    <property type="entry name" value="NUDIX_4"/>
    <property type="match status" value="1"/>
</dbReference>
<evidence type="ECO:0000313" key="17">
    <source>
        <dbReference type="Proteomes" id="UP000318288"/>
    </source>
</evidence>
<keyword evidence="11" id="KW-0411">Iron-sulfur</keyword>
<dbReference type="SUPFAM" id="SSF55811">
    <property type="entry name" value="Nudix"/>
    <property type="match status" value="1"/>
</dbReference>
<comment type="catalytic activity">
    <reaction evidence="1 14">
        <text>Hydrolyzes free adenine bases from 7,8-dihydro-8-oxoguanine:adenine mismatched double-stranded DNA, leaving an apurinic site.</text>
        <dbReference type="EC" id="3.2.2.31"/>
    </reaction>
</comment>
<dbReference type="GO" id="GO:0006284">
    <property type="term" value="P:base-excision repair"/>
    <property type="evidence" value="ECO:0007669"/>
    <property type="project" value="UniProtKB-UniRule"/>
</dbReference>
<keyword evidence="17" id="KW-1185">Reference proteome</keyword>
<dbReference type="Gene3D" id="1.10.1670.10">
    <property type="entry name" value="Helix-hairpin-Helix base-excision DNA repair enzymes (C-terminal)"/>
    <property type="match status" value="1"/>
</dbReference>
<dbReference type="SUPFAM" id="SSF48150">
    <property type="entry name" value="DNA-glycosylase"/>
    <property type="match status" value="1"/>
</dbReference>
<gene>
    <name evidence="16" type="primary">mutY</name>
    <name evidence="16" type="ORF">Poly51_05720</name>
</gene>
<dbReference type="PANTHER" id="PTHR42944">
    <property type="entry name" value="ADENINE DNA GLYCOSYLASE"/>
    <property type="match status" value="1"/>
</dbReference>
<comment type="function">
    <text evidence="2">Adenine glycosylase active on G-A mispairs. MutY also corrects error-prone DNA synthesis past GO lesions which are due to the oxidatively damaged form of guanine: 7,8-dihydro-8-oxoguanine (8-oxo-dGTP).</text>
</comment>
<keyword evidence="6" id="KW-0004">4Fe-4S</keyword>
<dbReference type="Gene3D" id="1.10.340.30">
    <property type="entry name" value="Hypothetical protein, domain 2"/>
    <property type="match status" value="1"/>
</dbReference>
<dbReference type="Gene3D" id="3.90.79.10">
    <property type="entry name" value="Nucleoside Triphosphate Pyrophosphohydrolase"/>
    <property type="match status" value="1"/>
</dbReference>
<evidence type="ECO:0000256" key="3">
    <source>
        <dbReference type="ARBA" id="ARBA00008343"/>
    </source>
</evidence>
<dbReference type="InterPro" id="IPR029119">
    <property type="entry name" value="MutY_C"/>
</dbReference>
<protein>
    <recommendedName>
        <fullName evidence="5 14">Adenine DNA glycosylase</fullName>
        <ecNumber evidence="4 14">3.2.2.31</ecNumber>
    </recommendedName>
</protein>
<dbReference type="CDD" id="cd00056">
    <property type="entry name" value="ENDO3c"/>
    <property type="match status" value="1"/>
</dbReference>
<dbReference type="InterPro" id="IPR011257">
    <property type="entry name" value="DNA_glycosylase"/>
</dbReference>
<evidence type="ECO:0000259" key="15">
    <source>
        <dbReference type="SMART" id="SM00478"/>
    </source>
</evidence>
<dbReference type="OrthoDB" id="9802365at2"/>
<name>A0A5C6FJL9_9BACT</name>
<evidence type="ECO:0000256" key="5">
    <source>
        <dbReference type="ARBA" id="ARBA00022023"/>
    </source>
</evidence>
<evidence type="ECO:0000256" key="8">
    <source>
        <dbReference type="ARBA" id="ARBA00022763"/>
    </source>
</evidence>
<dbReference type="PANTHER" id="PTHR42944:SF1">
    <property type="entry name" value="ADENINE DNA GLYCOSYLASE"/>
    <property type="match status" value="1"/>
</dbReference>
<dbReference type="GO" id="GO:0000701">
    <property type="term" value="F:purine-specific mismatch base pair DNA N-glycosylase activity"/>
    <property type="evidence" value="ECO:0007669"/>
    <property type="project" value="UniProtKB-EC"/>
</dbReference>
<keyword evidence="7" id="KW-0479">Metal-binding</keyword>
<dbReference type="GO" id="GO:0035485">
    <property type="term" value="F:adenine/guanine mispair binding"/>
    <property type="evidence" value="ECO:0007669"/>
    <property type="project" value="TreeGrafter"/>
</dbReference>
<sequence>MKWFDEHARVLPWRSEPTPYRVWISEIMLQQTQVATVLPYFDRFLKTFPDVASLAGADEQLLMKHWEGLGYYRRARSMHAAAAKIVADHDGKFPESFDDVLALPGIGRYTAGAILSISRDQRLPILEGNTVRVFSRWIALRSPVNETASTKVLWEVAEAMLPAKSSKVPPGHFNQAAMELGALVCTPKSPSCDTCPVRTCCRAHALGLETTIPGKVNSVKYESRSEFAFVIADENRKRHQDSAPRYLVRPLPAGGRWAGLWDFPRTTEMSFASVEAAANDLAVPLGGVIRPTEKLTTIKHAVTKYRISLDVHTAVWADGKTSPPKPWRYVTTDEMDELPMSVTGRKIAKLLK</sequence>
<dbReference type="GO" id="GO:0032357">
    <property type="term" value="F:oxidized purine DNA binding"/>
    <property type="evidence" value="ECO:0007669"/>
    <property type="project" value="TreeGrafter"/>
</dbReference>
<dbReference type="CDD" id="cd03431">
    <property type="entry name" value="NUDIX_DNA_Glycosylase_C-MutY"/>
    <property type="match status" value="1"/>
</dbReference>
<dbReference type="InterPro" id="IPR044298">
    <property type="entry name" value="MIG/MutY"/>
</dbReference>
<evidence type="ECO:0000256" key="1">
    <source>
        <dbReference type="ARBA" id="ARBA00000843"/>
    </source>
</evidence>
<dbReference type="Proteomes" id="UP000318288">
    <property type="component" value="Unassembled WGS sequence"/>
</dbReference>
<dbReference type="EMBL" id="SJPW01000001">
    <property type="protein sequence ID" value="TWU60297.1"/>
    <property type="molecule type" value="Genomic_DNA"/>
</dbReference>
<reference evidence="16 17" key="1">
    <citation type="submission" date="2019-02" db="EMBL/GenBank/DDBJ databases">
        <title>Deep-cultivation of Planctomycetes and their phenomic and genomic characterization uncovers novel biology.</title>
        <authorList>
            <person name="Wiegand S."/>
            <person name="Jogler M."/>
            <person name="Boedeker C."/>
            <person name="Pinto D."/>
            <person name="Vollmers J."/>
            <person name="Rivas-Marin E."/>
            <person name="Kohn T."/>
            <person name="Peeters S.H."/>
            <person name="Heuer A."/>
            <person name="Rast P."/>
            <person name="Oberbeckmann S."/>
            <person name="Bunk B."/>
            <person name="Jeske O."/>
            <person name="Meyerdierks A."/>
            <person name="Storesund J.E."/>
            <person name="Kallscheuer N."/>
            <person name="Luecker S."/>
            <person name="Lage O.M."/>
            <person name="Pohl T."/>
            <person name="Merkel B.J."/>
            <person name="Hornburger P."/>
            <person name="Mueller R.-W."/>
            <person name="Bruemmer F."/>
            <person name="Labrenz M."/>
            <person name="Spormann A.M."/>
            <person name="Op Den Camp H."/>
            <person name="Overmann J."/>
            <person name="Amann R."/>
            <person name="Jetten M.S.M."/>
            <person name="Mascher T."/>
            <person name="Medema M.H."/>
            <person name="Devos D.P."/>
            <person name="Kaster A.-K."/>
            <person name="Ovreas L."/>
            <person name="Rohde M."/>
            <person name="Galperin M.Y."/>
            <person name="Jogler C."/>
        </authorList>
    </citation>
    <scope>NUCLEOTIDE SEQUENCE [LARGE SCALE GENOMIC DNA]</scope>
    <source>
        <strain evidence="16 17">Poly51</strain>
    </source>
</reference>
<evidence type="ECO:0000256" key="10">
    <source>
        <dbReference type="ARBA" id="ARBA00023004"/>
    </source>
</evidence>
<keyword evidence="12" id="KW-0234">DNA repair</keyword>
<dbReference type="Pfam" id="PF00730">
    <property type="entry name" value="HhH-GPD"/>
    <property type="match status" value="1"/>
</dbReference>
<comment type="caution">
    <text evidence="16">The sequence shown here is derived from an EMBL/GenBank/DDBJ whole genome shotgun (WGS) entry which is preliminary data.</text>
</comment>
<accession>A0A5C6FJL9</accession>
<dbReference type="FunFam" id="1.10.340.30:FF:000002">
    <property type="entry name" value="Adenine DNA glycosylase"/>
    <property type="match status" value="1"/>
</dbReference>
<evidence type="ECO:0000256" key="13">
    <source>
        <dbReference type="ARBA" id="ARBA00023295"/>
    </source>
</evidence>
<organism evidence="16 17">
    <name type="scientific">Rubripirellula tenax</name>
    <dbReference type="NCBI Taxonomy" id="2528015"/>
    <lineage>
        <taxon>Bacteria</taxon>
        <taxon>Pseudomonadati</taxon>
        <taxon>Planctomycetota</taxon>
        <taxon>Planctomycetia</taxon>
        <taxon>Pirellulales</taxon>
        <taxon>Pirellulaceae</taxon>
        <taxon>Rubripirellula</taxon>
    </lineage>
</organism>
<evidence type="ECO:0000256" key="2">
    <source>
        <dbReference type="ARBA" id="ARBA00002933"/>
    </source>
</evidence>
<comment type="similarity">
    <text evidence="3 14">Belongs to the Nth/MutY family.</text>
</comment>
<dbReference type="SMART" id="SM00478">
    <property type="entry name" value="ENDO3c"/>
    <property type="match status" value="1"/>
</dbReference>
<comment type="cofactor">
    <cofactor evidence="14">
        <name>[4Fe-4S] cluster</name>
        <dbReference type="ChEBI" id="CHEBI:49883"/>
    </cofactor>
    <text evidence="14">Binds 1 [4Fe-4S] cluster.</text>
</comment>
<dbReference type="InterPro" id="IPR003265">
    <property type="entry name" value="HhH-GPD_domain"/>
</dbReference>
<evidence type="ECO:0000256" key="6">
    <source>
        <dbReference type="ARBA" id="ARBA00022485"/>
    </source>
</evidence>
<dbReference type="InterPro" id="IPR000445">
    <property type="entry name" value="HhH_motif"/>
</dbReference>
<dbReference type="InterPro" id="IPR015797">
    <property type="entry name" value="NUDIX_hydrolase-like_dom_sf"/>
</dbReference>
<dbReference type="EC" id="3.2.2.31" evidence="4 14"/>
<keyword evidence="9 16" id="KW-0378">Hydrolase</keyword>
<evidence type="ECO:0000256" key="7">
    <source>
        <dbReference type="ARBA" id="ARBA00022723"/>
    </source>
</evidence>
<feature type="domain" description="HhH-GPD" evidence="15">
    <location>
        <begin position="28"/>
        <end position="183"/>
    </location>
</feature>
<proteinExistence type="inferred from homology"/>
<dbReference type="GO" id="GO:0006298">
    <property type="term" value="P:mismatch repair"/>
    <property type="evidence" value="ECO:0007669"/>
    <property type="project" value="TreeGrafter"/>
</dbReference>